<dbReference type="RefSeq" id="WP_099477701.1">
    <property type="nucleotide sequence ID" value="NZ_CP016809.1"/>
</dbReference>
<evidence type="ECO:0008006" key="2">
    <source>
        <dbReference type="Google" id="ProtNLM"/>
    </source>
</evidence>
<dbReference type="Gene3D" id="3.40.50.720">
    <property type="entry name" value="NAD(P)-binding Rossmann-like Domain"/>
    <property type="match status" value="1"/>
</dbReference>
<evidence type="ECO:0000313" key="1">
    <source>
        <dbReference type="EMBL" id="ANY73187.1"/>
    </source>
</evidence>
<reference evidence="1" key="1">
    <citation type="submission" date="2016-08" db="EMBL/GenBank/DDBJ databases">
        <title>Complete Genome Seqeunce of Paenibacillus sp. nov. IHBB 9852 from high altitute lake of Indian trans-Himalayas.</title>
        <authorList>
            <person name="Kiran S."/>
            <person name="Swarnkar M.K."/>
            <person name="Rana A."/>
            <person name="Tewari R."/>
            <person name="Gulati A."/>
        </authorList>
    </citation>
    <scope>NUCLEOTIDE SEQUENCE [LARGE SCALE GENOMIC DNA]</scope>
    <source>
        <strain evidence="1">IHBB 9852</strain>
    </source>
</reference>
<dbReference type="GeneID" id="48308893"/>
<protein>
    <recommendedName>
        <fullName evidence="2">Gfo/Idh/MocA-like oxidoreductase N-terminal domain-containing protein</fullName>
    </recommendedName>
</protein>
<dbReference type="AlphaFoldDB" id="A0A1B2DZX6"/>
<sequence length="285" mass="31447">MKKIGFVDLHLDQFHANKYPGWIEQASNGTMKVVCAYGKQDKEGGLTNEAWCKENGIEQVHSIEEVVERSDYLIVLSPDNPEYHEELSQLPLASGKPTYIDKTFAPDRKTAIRLFELAAKHGTPMYSTSALRFASEYAELDSAGIQTISSWGPGAFSNYSIHQIEPIVQLMGSNPKRVMFTGTVESPALLIDFGEGRQAAVNHLGDNCPFTLGVRYDSGSFKQATANSNFFGAFIENLVHFFETGKPAVDPAETIAVITIIEYGLKASTTPFVWVELPVFANNLQ</sequence>
<proteinExistence type="predicted"/>
<name>A0A1B2DZX6_9BACL</name>
<dbReference type="SUPFAM" id="SSF51735">
    <property type="entry name" value="NAD(P)-binding Rossmann-fold domains"/>
    <property type="match status" value="1"/>
</dbReference>
<organism evidence="1">
    <name type="scientific">Paenibacillus ihbetae</name>
    <dbReference type="NCBI Taxonomy" id="1870820"/>
    <lineage>
        <taxon>Bacteria</taxon>
        <taxon>Bacillati</taxon>
        <taxon>Bacillota</taxon>
        <taxon>Bacilli</taxon>
        <taxon>Bacillales</taxon>
        <taxon>Paenibacillaceae</taxon>
        <taxon>Paenibacillus</taxon>
    </lineage>
</organism>
<gene>
    <name evidence="1" type="ORF">BBD41_11640</name>
</gene>
<dbReference type="EMBL" id="CP016809">
    <property type="protein sequence ID" value="ANY73187.1"/>
    <property type="molecule type" value="Genomic_DNA"/>
</dbReference>
<dbReference type="KEGG" id="pib:BBD41_11640"/>
<dbReference type="InterPro" id="IPR036291">
    <property type="entry name" value="NAD(P)-bd_dom_sf"/>
</dbReference>
<accession>A0A1B2DZX6</accession>